<keyword evidence="2" id="KW-1185">Reference proteome</keyword>
<dbReference type="InterPro" id="IPR003673">
    <property type="entry name" value="CoA-Trfase_fam_III"/>
</dbReference>
<dbReference type="Pfam" id="PF02515">
    <property type="entry name" value="CoA_transf_3"/>
    <property type="match status" value="1"/>
</dbReference>
<name>A0A2Z4FL11_9DELT</name>
<dbReference type="PANTHER" id="PTHR48228:SF5">
    <property type="entry name" value="ALPHA-METHYLACYL-COA RACEMASE"/>
    <property type="match status" value="1"/>
</dbReference>
<dbReference type="Proteomes" id="UP000249799">
    <property type="component" value="Chromosome"/>
</dbReference>
<dbReference type="SUPFAM" id="SSF89796">
    <property type="entry name" value="CoA-transferase family III (CaiB/BaiF)"/>
    <property type="match status" value="1"/>
</dbReference>
<accession>A0A2Z4FL11</accession>
<dbReference type="KEGG" id="bsed:DN745_08565"/>
<organism evidence="1 2">
    <name type="scientific">Bradymonas sediminis</name>
    <dbReference type="NCBI Taxonomy" id="1548548"/>
    <lineage>
        <taxon>Bacteria</taxon>
        <taxon>Deltaproteobacteria</taxon>
        <taxon>Bradymonadales</taxon>
        <taxon>Bradymonadaceae</taxon>
        <taxon>Bradymonas</taxon>
    </lineage>
</organism>
<dbReference type="InterPro" id="IPR044855">
    <property type="entry name" value="CoA-Trfase_III_dom3_sf"/>
</dbReference>
<dbReference type="PANTHER" id="PTHR48228">
    <property type="entry name" value="SUCCINYL-COA--D-CITRAMALATE COA-TRANSFERASE"/>
    <property type="match status" value="1"/>
</dbReference>
<dbReference type="InterPro" id="IPR023606">
    <property type="entry name" value="CoA-Trfase_III_dom_1_sf"/>
</dbReference>
<reference evidence="1 2" key="1">
    <citation type="submission" date="2018-06" db="EMBL/GenBank/DDBJ databases">
        <title>Lujinxingia sediminis gen. nov. sp. nov., a new facultative anaerobic member of the class Deltaproteobacteria, and proposal of Lujinxingaceae fam. nov.</title>
        <authorList>
            <person name="Guo L.-Y."/>
            <person name="Li C.-M."/>
            <person name="Wang S."/>
            <person name="Du Z.-J."/>
        </authorList>
    </citation>
    <scope>NUCLEOTIDE SEQUENCE [LARGE SCALE GENOMIC DNA]</scope>
    <source>
        <strain evidence="1 2">FA350</strain>
    </source>
</reference>
<sequence>MSLKNQWLSDLKILDLSRLLPGPFCTLILSDMGAEVLKIEDPKGGDYARYFPPMLAGQSVSGFFAGLNRDKRSMTLNLKTPEGIEIMRQLAMDADILVESFRPGVMARLGLGHPELCALNKRLIYCSISGYGQDGPMSQRAGHDLNYMARSGLLQQNGTGELPSMPGFQVADIAGGTLYAAIGILGALHKRHRTGQGSYLDISMTDGALSLHLPLHAATAAGQPPQRGQEMLNGGLPCYNIYKTRDQEHLAVAALEPKFWTAFVQVIGAPELVTDGMNSGAAGRETYQKVAAILAQKTRAEWVEIFAAVDVCVEPVLSPAEALQDALFDARQRFFEITGTPQRRTPLTPLERDHASAPELGAHTDEILYELKLGARIEEFRAAGII</sequence>
<dbReference type="AlphaFoldDB" id="A0A2Z4FL11"/>
<dbReference type="Gene3D" id="3.40.50.10540">
    <property type="entry name" value="Crotonobetainyl-coa:carnitine coa-transferase, domain 1"/>
    <property type="match status" value="1"/>
</dbReference>
<gene>
    <name evidence="1" type="ORF">DN745_08565</name>
</gene>
<dbReference type="InterPro" id="IPR050509">
    <property type="entry name" value="CoA-transferase_III"/>
</dbReference>
<dbReference type="OrthoDB" id="9781472at2"/>
<keyword evidence="1" id="KW-0808">Transferase</keyword>
<dbReference type="EMBL" id="CP030032">
    <property type="protein sequence ID" value="AWV89384.1"/>
    <property type="molecule type" value="Genomic_DNA"/>
</dbReference>
<dbReference type="Gene3D" id="3.30.1540.10">
    <property type="entry name" value="formyl-coa transferase, domain 3"/>
    <property type="match status" value="1"/>
</dbReference>
<protein>
    <submittedName>
        <fullName evidence="1">CoA transferase</fullName>
    </submittedName>
</protein>
<dbReference type="RefSeq" id="WP_111333859.1">
    <property type="nucleotide sequence ID" value="NZ_CP030032.1"/>
</dbReference>
<dbReference type="GO" id="GO:0016740">
    <property type="term" value="F:transferase activity"/>
    <property type="evidence" value="ECO:0007669"/>
    <property type="project" value="UniProtKB-KW"/>
</dbReference>
<evidence type="ECO:0000313" key="2">
    <source>
        <dbReference type="Proteomes" id="UP000249799"/>
    </source>
</evidence>
<proteinExistence type="predicted"/>
<evidence type="ECO:0000313" key="1">
    <source>
        <dbReference type="EMBL" id="AWV89384.1"/>
    </source>
</evidence>